<keyword evidence="12" id="KW-1185">Reference proteome</keyword>
<comment type="catalytic activity">
    <reaction evidence="10">
        <text>L-leucine + 2-oxoglutarate = 4-methyl-2-oxopentanoate + L-glutamate</text>
        <dbReference type="Rhea" id="RHEA:18321"/>
        <dbReference type="ChEBI" id="CHEBI:16810"/>
        <dbReference type="ChEBI" id="CHEBI:17865"/>
        <dbReference type="ChEBI" id="CHEBI:29985"/>
        <dbReference type="ChEBI" id="CHEBI:57427"/>
        <dbReference type="EC" id="2.6.1.42"/>
    </reaction>
</comment>
<dbReference type="GO" id="GO:0009099">
    <property type="term" value="P:L-valine biosynthetic process"/>
    <property type="evidence" value="ECO:0007669"/>
    <property type="project" value="TreeGrafter"/>
</dbReference>
<dbReference type="InterPro" id="IPR043131">
    <property type="entry name" value="BCAT-like_N"/>
</dbReference>
<comment type="catalytic activity">
    <reaction evidence="10">
        <text>L-valine + 2-oxoglutarate = 3-methyl-2-oxobutanoate + L-glutamate</text>
        <dbReference type="Rhea" id="RHEA:24813"/>
        <dbReference type="ChEBI" id="CHEBI:11851"/>
        <dbReference type="ChEBI" id="CHEBI:16810"/>
        <dbReference type="ChEBI" id="CHEBI:29985"/>
        <dbReference type="ChEBI" id="CHEBI:57762"/>
        <dbReference type="EC" id="2.6.1.42"/>
    </reaction>
</comment>
<evidence type="ECO:0000256" key="7">
    <source>
        <dbReference type="ARBA" id="ARBA00023304"/>
    </source>
</evidence>
<gene>
    <name evidence="11" type="ORF">PoB_000523700</name>
</gene>
<keyword evidence="3 10" id="KW-0032">Aminotransferase</keyword>
<protein>
    <recommendedName>
        <fullName evidence="10">Branched-chain-amino-acid aminotransferase</fullName>
        <ecNumber evidence="10">2.6.1.42</ecNumber>
    </recommendedName>
</protein>
<accession>A0AAV3Y8C1</accession>
<comment type="cofactor">
    <cofactor evidence="1 9">
        <name>pyridoxal 5'-phosphate</name>
        <dbReference type="ChEBI" id="CHEBI:597326"/>
    </cofactor>
</comment>
<dbReference type="SUPFAM" id="SSF56752">
    <property type="entry name" value="D-aminoacid aminotransferase-like PLP-dependent enzymes"/>
    <property type="match status" value="2"/>
</dbReference>
<dbReference type="InterPro" id="IPR043132">
    <property type="entry name" value="BCAT-like_C"/>
</dbReference>
<dbReference type="PROSITE" id="PS00770">
    <property type="entry name" value="AA_TRANSFER_CLASS_4"/>
    <property type="match status" value="1"/>
</dbReference>
<sequence length="491" mass="54912">ERKGFQPSGDRISTSALRRSFCTRSRAATGAEMSLKAAIRSHSRALASCYCRLYSSFRADDLRIQVTNKPGSKPDTNSLTFGTQFSDHMFEVNWTLQHGWGAPEIKPLAPFVMHPASKVFHYAQECFEGLKAYRCVDGTIRVFRPMENMKRMLRTAERGNLPQVFYFGTSGFLAFARPGADSAPKHAPKGHCPLQAAESKTQTPCPPLHAVAALLYTVTYYYGMAMSPMQFDGAELVKCMKKLISIDSEWVPHSDQCSLYVRPTIIAIEPTLGLYTSHHVKLFVITSPVGAYYPTGLKPVSLLADPQFVRAWPGGCGSVKLGSNYAPTIAVQAYALKEHNCQQVLWLFGDDHLMTEVGSMNLFIYWINENGEEEMVTPALESGIVLPGITRKSLLQLAQEWNEFKVTEQDIPMKKFVKALKEGRVREVFGAGTACVVSPVNKIIYEGEELHIGSESETQSQSSSLTQRFYDTLLDIQYFRTPHKWMETLDV</sequence>
<dbReference type="CDD" id="cd01557">
    <property type="entry name" value="BCAT_beta_family"/>
    <property type="match status" value="1"/>
</dbReference>
<keyword evidence="4 10" id="KW-0028">Amino-acid biosynthesis</keyword>
<dbReference type="GO" id="GO:0004084">
    <property type="term" value="F:branched-chain-amino-acid transaminase activity"/>
    <property type="evidence" value="ECO:0007669"/>
    <property type="project" value="UniProtKB-EC"/>
</dbReference>
<dbReference type="GO" id="GO:0005739">
    <property type="term" value="C:mitochondrion"/>
    <property type="evidence" value="ECO:0007669"/>
    <property type="project" value="TreeGrafter"/>
</dbReference>
<keyword evidence="7 10" id="KW-0100">Branched-chain amino acid biosynthesis</keyword>
<evidence type="ECO:0000256" key="2">
    <source>
        <dbReference type="ARBA" id="ARBA00009320"/>
    </source>
</evidence>
<dbReference type="InterPro" id="IPR036038">
    <property type="entry name" value="Aminotransferase-like"/>
</dbReference>
<dbReference type="InterPro" id="IPR018300">
    <property type="entry name" value="Aminotrans_IV_CS"/>
</dbReference>
<evidence type="ECO:0000256" key="4">
    <source>
        <dbReference type="ARBA" id="ARBA00022605"/>
    </source>
</evidence>
<evidence type="ECO:0000313" key="11">
    <source>
        <dbReference type="EMBL" id="GFN78731.1"/>
    </source>
</evidence>
<evidence type="ECO:0000256" key="3">
    <source>
        <dbReference type="ARBA" id="ARBA00022576"/>
    </source>
</evidence>
<evidence type="ECO:0000256" key="8">
    <source>
        <dbReference type="RuleBase" id="RU004106"/>
    </source>
</evidence>
<comment type="catalytic activity">
    <reaction evidence="10">
        <text>L-isoleucine + 2-oxoglutarate = (S)-3-methyl-2-oxopentanoate + L-glutamate</text>
        <dbReference type="Rhea" id="RHEA:24801"/>
        <dbReference type="ChEBI" id="CHEBI:16810"/>
        <dbReference type="ChEBI" id="CHEBI:29985"/>
        <dbReference type="ChEBI" id="CHEBI:35146"/>
        <dbReference type="ChEBI" id="CHEBI:58045"/>
        <dbReference type="EC" id="2.6.1.42"/>
    </reaction>
</comment>
<proteinExistence type="inferred from homology"/>
<dbReference type="InterPro" id="IPR001544">
    <property type="entry name" value="Aminotrans_IV"/>
</dbReference>
<dbReference type="EC" id="2.6.1.42" evidence="10"/>
<dbReference type="Gene3D" id="3.30.470.10">
    <property type="match status" value="1"/>
</dbReference>
<dbReference type="EMBL" id="BLXT01000597">
    <property type="protein sequence ID" value="GFN78731.1"/>
    <property type="molecule type" value="Genomic_DNA"/>
</dbReference>
<evidence type="ECO:0000256" key="10">
    <source>
        <dbReference type="RuleBase" id="RU004517"/>
    </source>
</evidence>
<dbReference type="InterPro" id="IPR005786">
    <property type="entry name" value="B_amino_transII"/>
</dbReference>
<reference evidence="11 12" key="1">
    <citation type="journal article" date="2021" name="Elife">
        <title>Chloroplast acquisition without the gene transfer in kleptoplastic sea slugs, Plakobranchus ocellatus.</title>
        <authorList>
            <person name="Maeda T."/>
            <person name="Takahashi S."/>
            <person name="Yoshida T."/>
            <person name="Shimamura S."/>
            <person name="Takaki Y."/>
            <person name="Nagai Y."/>
            <person name="Toyoda A."/>
            <person name="Suzuki Y."/>
            <person name="Arimoto A."/>
            <person name="Ishii H."/>
            <person name="Satoh N."/>
            <person name="Nishiyama T."/>
            <person name="Hasebe M."/>
            <person name="Maruyama T."/>
            <person name="Minagawa J."/>
            <person name="Obokata J."/>
            <person name="Shigenobu S."/>
        </authorList>
    </citation>
    <scope>NUCLEOTIDE SEQUENCE [LARGE SCALE GENOMIC DNA]</scope>
</reference>
<dbReference type="PANTHER" id="PTHR11825">
    <property type="entry name" value="SUBGROUP IIII AMINOTRANSFERASE"/>
    <property type="match status" value="1"/>
</dbReference>
<evidence type="ECO:0000256" key="6">
    <source>
        <dbReference type="ARBA" id="ARBA00022898"/>
    </source>
</evidence>
<evidence type="ECO:0000256" key="1">
    <source>
        <dbReference type="ARBA" id="ARBA00001933"/>
    </source>
</evidence>
<dbReference type="GO" id="GO:0009098">
    <property type="term" value="P:L-leucine biosynthetic process"/>
    <property type="evidence" value="ECO:0007669"/>
    <property type="project" value="TreeGrafter"/>
</dbReference>
<keyword evidence="5 10" id="KW-0808">Transferase</keyword>
<keyword evidence="6 9" id="KW-0663">Pyridoxal phosphate</keyword>
<comment type="caution">
    <text evidence="11">The sequence shown here is derived from an EMBL/GenBank/DDBJ whole genome shotgun (WGS) entry which is preliminary data.</text>
</comment>
<evidence type="ECO:0000313" key="12">
    <source>
        <dbReference type="Proteomes" id="UP000735302"/>
    </source>
</evidence>
<evidence type="ECO:0000256" key="9">
    <source>
        <dbReference type="RuleBase" id="RU004516"/>
    </source>
</evidence>
<dbReference type="AlphaFoldDB" id="A0AAV3Y8C1"/>
<name>A0AAV3Y8C1_9GAST</name>
<organism evidence="11 12">
    <name type="scientific">Plakobranchus ocellatus</name>
    <dbReference type="NCBI Taxonomy" id="259542"/>
    <lineage>
        <taxon>Eukaryota</taxon>
        <taxon>Metazoa</taxon>
        <taxon>Spiralia</taxon>
        <taxon>Lophotrochozoa</taxon>
        <taxon>Mollusca</taxon>
        <taxon>Gastropoda</taxon>
        <taxon>Heterobranchia</taxon>
        <taxon>Euthyneura</taxon>
        <taxon>Panpulmonata</taxon>
        <taxon>Sacoglossa</taxon>
        <taxon>Placobranchoidea</taxon>
        <taxon>Plakobranchidae</taxon>
        <taxon>Plakobranchus</taxon>
    </lineage>
</organism>
<dbReference type="Pfam" id="PF01063">
    <property type="entry name" value="Aminotran_4"/>
    <property type="match status" value="1"/>
</dbReference>
<comment type="similarity">
    <text evidence="2 8">Belongs to the class-IV pyridoxal-phosphate-dependent aminotransferase family.</text>
</comment>
<dbReference type="Gene3D" id="3.20.10.10">
    <property type="entry name" value="D-amino Acid Aminotransferase, subunit A, domain 2"/>
    <property type="match status" value="1"/>
</dbReference>
<evidence type="ECO:0000256" key="5">
    <source>
        <dbReference type="ARBA" id="ARBA00022679"/>
    </source>
</evidence>
<dbReference type="PANTHER" id="PTHR11825:SF44">
    <property type="entry name" value="BRANCHED-CHAIN-AMINO-ACID AMINOTRANSFERASE"/>
    <property type="match status" value="1"/>
</dbReference>
<feature type="non-terminal residue" evidence="11">
    <location>
        <position position="1"/>
    </location>
</feature>
<dbReference type="Proteomes" id="UP000735302">
    <property type="component" value="Unassembled WGS sequence"/>
</dbReference>
<dbReference type="InterPro" id="IPR033939">
    <property type="entry name" value="BCAT_family"/>
</dbReference>